<dbReference type="Gene3D" id="3.90.180.10">
    <property type="entry name" value="Medium-chain alcohol dehydrogenases, catalytic domain"/>
    <property type="match status" value="1"/>
</dbReference>
<accession>A0A2T4JIM9</accession>
<dbReference type="Proteomes" id="UP000241899">
    <property type="component" value="Unassembled WGS sequence"/>
</dbReference>
<dbReference type="SUPFAM" id="SSF51735">
    <property type="entry name" value="NAD(P)-binding Rossmann-fold domains"/>
    <property type="match status" value="1"/>
</dbReference>
<dbReference type="PANTHER" id="PTHR43189">
    <property type="entry name" value="ZINC-TYPE ALCOHOL DEHYDROGENASE-LIKE PROTEIN C1198.01-RELATED"/>
    <property type="match status" value="1"/>
</dbReference>
<organism evidence="3 4">
    <name type="scientific">Phaeovulum veldkampii DSM 11550</name>
    <dbReference type="NCBI Taxonomy" id="1185920"/>
    <lineage>
        <taxon>Bacteria</taxon>
        <taxon>Pseudomonadati</taxon>
        <taxon>Pseudomonadota</taxon>
        <taxon>Alphaproteobacteria</taxon>
        <taxon>Rhodobacterales</taxon>
        <taxon>Paracoccaceae</taxon>
        <taxon>Phaeovulum</taxon>
    </lineage>
</organism>
<dbReference type="PANTHER" id="PTHR43189:SF1">
    <property type="entry name" value="ZINC-TYPE ALCOHOL DEHYDROGENASE-LIKE PROTEIN C1198.01"/>
    <property type="match status" value="1"/>
</dbReference>
<keyword evidence="4" id="KW-1185">Reference proteome</keyword>
<proteinExistence type="predicted"/>
<dbReference type="OrthoDB" id="9806940at2"/>
<dbReference type="InterPro" id="IPR005903">
    <property type="entry name" value="BchC"/>
</dbReference>
<protein>
    <submittedName>
        <fullName evidence="3">Chlorophyll synthesis pathway protein BchC</fullName>
    </submittedName>
</protein>
<dbReference type="NCBIfam" id="TIGR01202">
    <property type="entry name" value="bchC"/>
    <property type="match status" value="1"/>
</dbReference>
<dbReference type="AlphaFoldDB" id="A0A2T4JIM9"/>
<evidence type="ECO:0000313" key="4">
    <source>
        <dbReference type="Proteomes" id="UP000241899"/>
    </source>
</evidence>
<evidence type="ECO:0000259" key="2">
    <source>
        <dbReference type="Pfam" id="PF08240"/>
    </source>
</evidence>
<comment type="caution">
    <text evidence="3">The sequence shown here is derived from an EMBL/GenBank/DDBJ whole genome shotgun (WGS) entry which is preliminary data.</text>
</comment>
<dbReference type="Pfam" id="PF08240">
    <property type="entry name" value="ADH_N"/>
    <property type="match status" value="1"/>
</dbReference>
<evidence type="ECO:0000313" key="3">
    <source>
        <dbReference type="EMBL" id="PTE17756.1"/>
    </source>
</evidence>
<name>A0A2T4JIM9_9RHOB</name>
<gene>
    <name evidence="3" type="primary">bchC</name>
    <name evidence="3" type="ORF">C5F46_07880</name>
</gene>
<dbReference type="InterPro" id="IPR011032">
    <property type="entry name" value="GroES-like_sf"/>
</dbReference>
<dbReference type="Gene3D" id="3.40.50.720">
    <property type="entry name" value="NAD(P)-binding Rossmann-like Domain"/>
    <property type="match status" value="1"/>
</dbReference>
<dbReference type="InterPro" id="IPR013154">
    <property type="entry name" value="ADH-like_N"/>
</dbReference>
<dbReference type="RefSeq" id="WP_107324818.1">
    <property type="nucleotide sequence ID" value="NZ_NHSP01000089.1"/>
</dbReference>
<evidence type="ECO:0000256" key="1">
    <source>
        <dbReference type="ARBA" id="ARBA00023002"/>
    </source>
</evidence>
<sequence length="318" mass="33127">METTAVILSGPRQIGVESLSLIAPGSGDLVVEIAHSGISTGTEKLFWSGTMPPFPGMGYPLVPGYEAEGVVIEAGPETGFKVGERVFVPGANCFKPRADGPVFGLFGGASHHLVTAASRVTRIDAGMGAEGALLALAATARHAITGFDKALPDLIVGHGVLGRLLARLTIAAGAPAPTVWEVNPARMGGATGYEVVHPDADPRRDYRAIYDASGDVRLIDTLIGRIAKGGEVVLAGFYTAPISFSFTPAFLKEARLRIAAEWAPEDLIATRALIEAGALSLAGLVTHCRPAQDAAAAYETAFNDPECLKMILDWKAAA</sequence>
<dbReference type="CDD" id="cd08255">
    <property type="entry name" value="2-desacetyl-2-hydroxyethyl_bacteriochlorophyllide_like"/>
    <property type="match status" value="1"/>
</dbReference>
<dbReference type="EMBL" id="PZKF01000014">
    <property type="protein sequence ID" value="PTE17756.1"/>
    <property type="molecule type" value="Genomic_DNA"/>
</dbReference>
<feature type="domain" description="Alcohol dehydrogenase-like N-terminal" evidence="2">
    <location>
        <begin position="26"/>
        <end position="123"/>
    </location>
</feature>
<dbReference type="InterPro" id="IPR036291">
    <property type="entry name" value="NAD(P)-bd_dom_sf"/>
</dbReference>
<dbReference type="SUPFAM" id="SSF50129">
    <property type="entry name" value="GroES-like"/>
    <property type="match status" value="1"/>
</dbReference>
<dbReference type="GO" id="GO:0036354">
    <property type="term" value="F:bacteriochlorophyllide-a dehydrogenase activity"/>
    <property type="evidence" value="ECO:0007669"/>
    <property type="project" value="InterPro"/>
</dbReference>
<keyword evidence="1" id="KW-0560">Oxidoreductase</keyword>
<reference evidence="3 4" key="1">
    <citation type="submission" date="2018-03" db="EMBL/GenBank/DDBJ databases">
        <title>Rhodobacter veldkampii.</title>
        <authorList>
            <person name="Meyer T.E."/>
            <person name="Miller S."/>
            <person name="Lodha T."/>
            <person name="Gandham S."/>
            <person name="Chintalapati S."/>
            <person name="Chintalapati V.R."/>
        </authorList>
    </citation>
    <scope>NUCLEOTIDE SEQUENCE [LARGE SCALE GENOMIC DNA]</scope>
    <source>
        <strain evidence="3 4">DSM 11550</strain>
    </source>
</reference>